<dbReference type="PANTHER" id="PTHR10775">
    <property type="entry name" value="OS08G0208400 PROTEIN"/>
    <property type="match status" value="1"/>
</dbReference>
<evidence type="ECO:0000313" key="1">
    <source>
        <dbReference type="EMBL" id="KAL0417097.1"/>
    </source>
</evidence>
<protein>
    <submittedName>
        <fullName evidence="1">Uncharacterized protein</fullName>
    </submittedName>
</protein>
<organism evidence="1">
    <name type="scientific">Sesamum latifolium</name>
    <dbReference type="NCBI Taxonomy" id="2727402"/>
    <lineage>
        <taxon>Eukaryota</taxon>
        <taxon>Viridiplantae</taxon>
        <taxon>Streptophyta</taxon>
        <taxon>Embryophyta</taxon>
        <taxon>Tracheophyta</taxon>
        <taxon>Spermatophyta</taxon>
        <taxon>Magnoliopsida</taxon>
        <taxon>eudicotyledons</taxon>
        <taxon>Gunneridae</taxon>
        <taxon>Pentapetalae</taxon>
        <taxon>asterids</taxon>
        <taxon>lamiids</taxon>
        <taxon>Lamiales</taxon>
        <taxon>Pedaliaceae</taxon>
        <taxon>Sesamum</taxon>
    </lineage>
</organism>
<gene>
    <name evidence="1" type="ORF">Slati_3541600</name>
</gene>
<reference evidence="1" key="2">
    <citation type="journal article" date="2024" name="Plant">
        <title>Genomic evolution and insights into agronomic trait innovations of Sesamum species.</title>
        <authorList>
            <person name="Miao H."/>
            <person name="Wang L."/>
            <person name="Qu L."/>
            <person name="Liu H."/>
            <person name="Sun Y."/>
            <person name="Le M."/>
            <person name="Wang Q."/>
            <person name="Wei S."/>
            <person name="Zheng Y."/>
            <person name="Lin W."/>
            <person name="Duan Y."/>
            <person name="Cao H."/>
            <person name="Xiong S."/>
            <person name="Wang X."/>
            <person name="Wei L."/>
            <person name="Li C."/>
            <person name="Ma Q."/>
            <person name="Ju M."/>
            <person name="Zhao R."/>
            <person name="Li G."/>
            <person name="Mu C."/>
            <person name="Tian Q."/>
            <person name="Mei H."/>
            <person name="Zhang T."/>
            <person name="Gao T."/>
            <person name="Zhang H."/>
        </authorList>
    </citation>
    <scope>NUCLEOTIDE SEQUENCE</scope>
    <source>
        <strain evidence="1">KEN1</strain>
    </source>
</reference>
<accession>A0AAW2UK81</accession>
<dbReference type="Pfam" id="PF02992">
    <property type="entry name" value="Transposase_21"/>
    <property type="match status" value="1"/>
</dbReference>
<dbReference type="InterPro" id="IPR004242">
    <property type="entry name" value="Transposase_21"/>
</dbReference>
<reference evidence="1" key="1">
    <citation type="submission" date="2020-06" db="EMBL/GenBank/DDBJ databases">
        <authorList>
            <person name="Li T."/>
            <person name="Hu X."/>
            <person name="Zhang T."/>
            <person name="Song X."/>
            <person name="Zhang H."/>
            <person name="Dai N."/>
            <person name="Sheng W."/>
            <person name="Hou X."/>
            <person name="Wei L."/>
        </authorList>
    </citation>
    <scope>NUCLEOTIDE SEQUENCE</scope>
    <source>
        <strain evidence="1">KEN1</strain>
        <tissue evidence="1">Leaf</tissue>
    </source>
</reference>
<proteinExistence type="predicted"/>
<name>A0AAW2UK81_9LAMI</name>
<dbReference type="AlphaFoldDB" id="A0AAW2UK81"/>
<sequence>MVIPGPSNPKRLIDVYLKSLIEKLLQLWHVGVRTYDHATDNKFIMRAALMWTVNDLPVYGMASGWSTAGVMGCPICMDDTRAFHLQHGRKACYFGCHRQFLPGQHPYRRNKISFTKNRVENKVARSRLSGDQLLDWVADISPVVEMPLSLPEGYGSYDKWTKKNIF</sequence>
<dbReference type="PANTHER" id="PTHR10775:SF166">
    <property type="entry name" value="OS04G0146034 PROTEIN"/>
    <property type="match status" value="1"/>
</dbReference>
<dbReference type="EMBL" id="JACGWN010000012">
    <property type="protein sequence ID" value="KAL0417097.1"/>
    <property type="molecule type" value="Genomic_DNA"/>
</dbReference>
<comment type="caution">
    <text evidence="1">The sequence shown here is derived from an EMBL/GenBank/DDBJ whole genome shotgun (WGS) entry which is preliminary data.</text>
</comment>